<feature type="non-terminal residue" evidence="2">
    <location>
        <position position="235"/>
    </location>
</feature>
<feature type="compositionally biased region" description="Low complexity" evidence="1">
    <location>
        <begin position="122"/>
        <end position="148"/>
    </location>
</feature>
<sequence length="235" mass="23979">MSEQIQRPQTPKDKPGKDDLKQSASTERIDGAGGNHPEDKNASSTPDVTAPDDSASGAAAKRPPNPTRFSALATAVASFTGTLSKNLSLKRQQKPPIVFPPPSWSLDDLKNEGAGTVVTPSATPTIPAADAGGAPTPGGDPTPDSTAPIAPPPTDQPVSEPDPSEVQDAPEPQTLAQRIRAMIAVLPPPSSNPTSRAASPPPPGDAANPTLQLPKTDSSDAPPIPLLVGADSKLM</sequence>
<protein>
    <submittedName>
        <fullName evidence="2">Uncharacterized protein</fullName>
    </submittedName>
</protein>
<feature type="compositionally biased region" description="Basic and acidic residues" evidence="1">
    <location>
        <begin position="10"/>
        <end position="21"/>
    </location>
</feature>
<feature type="region of interest" description="Disordered" evidence="1">
    <location>
        <begin position="1"/>
        <end position="69"/>
    </location>
</feature>
<organism evidence="3">
    <name type="scientific">Schizophyllum commune (strain H4-8 / FGSC 9210)</name>
    <name type="common">Split gill fungus</name>
    <dbReference type="NCBI Taxonomy" id="578458"/>
    <lineage>
        <taxon>Eukaryota</taxon>
        <taxon>Fungi</taxon>
        <taxon>Dikarya</taxon>
        <taxon>Basidiomycota</taxon>
        <taxon>Agaricomycotina</taxon>
        <taxon>Agaricomycetes</taxon>
        <taxon>Agaricomycetidae</taxon>
        <taxon>Agaricales</taxon>
        <taxon>Schizophyllaceae</taxon>
        <taxon>Schizophyllum</taxon>
    </lineage>
</organism>
<proteinExistence type="predicted"/>
<evidence type="ECO:0000313" key="2">
    <source>
        <dbReference type="EMBL" id="EFJ02148.1"/>
    </source>
</evidence>
<dbReference type="OrthoDB" id="3247214at2759"/>
<dbReference type="OMA" id="RWRDHAY"/>
<evidence type="ECO:0000256" key="1">
    <source>
        <dbReference type="SAM" id="MobiDB-lite"/>
    </source>
</evidence>
<dbReference type="VEuPathDB" id="FungiDB:SCHCODRAFT_02697289"/>
<dbReference type="EMBL" id="GL377302">
    <property type="protein sequence ID" value="EFJ02148.1"/>
    <property type="molecule type" value="Genomic_DNA"/>
</dbReference>
<accession>D8PMK9</accession>
<evidence type="ECO:0000313" key="3">
    <source>
        <dbReference type="Proteomes" id="UP000007431"/>
    </source>
</evidence>
<dbReference type="InParanoid" id="D8PMK9"/>
<keyword evidence="3" id="KW-1185">Reference proteome</keyword>
<dbReference type="HOGENOM" id="CLU_1182642_0_0_1"/>
<feature type="region of interest" description="Disordered" evidence="1">
    <location>
        <begin position="85"/>
        <end position="235"/>
    </location>
</feature>
<name>D8PMK9_SCHCM</name>
<reference evidence="2 3" key="1">
    <citation type="journal article" date="2010" name="Nat. Biotechnol.">
        <title>Genome sequence of the model mushroom Schizophyllum commune.</title>
        <authorList>
            <person name="Ohm R.A."/>
            <person name="de Jong J.F."/>
            <person name="Lugones L.G."/>
            <person name="Aerts A."/>
            <person name="Kothe E."/>
            <person name="Stajich J.E."/>
            <person name="de Vries R.P."/>
            <person name="Record E."/>
            <person name="Levasseur A."/>
            <person name="Baker S.E."/>
            <person name="Bartholomew K.A."/>
            <person name="Coutinho P.M."/>
            <person name="Erdmann S."/>
            <person name="Fowler T.J."/>
            <person name="Gathman A.C."/>
            <person name="Lombard V."/>
            <person name="Henrissat B."/>
            <person name="Knabe N."/>
            <person name="Kuees U."/>
            <person name="Lilly W.W."/>
            <person name="Lindquist E."/>
            <person name="Lucas S."/>
            <person name="Magnuson J.K."/>
            <person name="Piumi F."/>
            <person name="Raudaskoski M."/>
            <person name="Salamov A."/>
            <person name="Schmutz J."/>
            <person name="Schwarze F.W.M.R."/>
            <person name="vanKuyk P.A."/>
            <person name="Horton J.S."/>
            <person name="Grigoriev I.V."/>
            <person name="Woesten H.A.B."/>
        </authorList>
    </citation>
    <scope>NUCLEOTIDE SEQUENCE [LARGE SCALE GENOMIC DNA]</scope>
    <source>
        <strain evidence="3">H4-8 / FGSC 9210</strain>
    </source>
</reference>
<dbReference type="Proteomes" id="UP000007431">
    <property type="component" value="Unassembled WGS sequence"/>
</dbReference>
<dbReference type="KEGG" id="scm:SCHCO_02697289"/>
<dbReference type="GeneID" id="9589586"/>
<dbReference type="AlphaFoldDB" id="D8PMK9"/>
<gene>
    <name evidence="2" type="ORF">SCHCODRAFT_9978</name>
</gene>